<keyword evidence="3" id="KW-1185">Reference proteome</keyword>
<comment type="caution">
    <text evidence="2">The sequence shown here is derived from an EMBL/GenBank/DDBJ whole genome shotgun (WGS) entry which is preliminary data.</text>
</comment>
<evidence type="ECO:0000313" key="3">
    <source>
        <dbReference type="Proteomes" id="UP001054945"/>
    </source>
</evidence>
<protein>
    <submittedName>
        <fullName evidence="2">Uncharacterized protein</fullName>
    </submittedName>
</protein>
<keyword evidence="1" id="KW-1133">Transmembrane helix</keyword>
<feature type="transmembrane region" description="Helical" evidence="1">
    <location>
        <begin position="28"/>
        <end position="47"/>
    </location>
</feature>
<sequence length="89" mass="10182">MCYSEGLDKHHSSKPQWLSFSRSYGRRLLFGLLIPYSFGLVGFLAELEKKKTNPSSSQFLDLPLAPNMSRIVIEQLNIQALAIFIYFLV</sequence>
<keyword evidence="1" id="KW-0812">Transmembrane</keyword>
<gene>
    <name evidence="2" type="ORF">CEXT_239431</name>
</gene>
<dbReference type="EMBL" id="BPLR01017533">
    <property type="protein sequence ID" value="GIY92412.1"/>
    <property type="molecule type" value="Genomic_DNA"/>
</dbReference>
<dbReference type="AlphaFoldDB" id="A0AAV4XB81"/>
<accession>A0AAV4XB81</accession>
<evidence type="ECO:0000256" key="1">
    <source>
        <dbReference type="SAM" id="Phobius"/>
    </source>
</evidence>
<organism evidence="2 3">
    <name type="scientific">Caerostris extrusa</name>
    <name type="common">Bark spider</name>
    <name type="synonym">Caerostris bankana</name>
    <dbReference type="NCBI Taxonomy" id="172846"/>
    <lineage>
        <taxon>Eukaryota</taxon>
        <taxon>Metazoa</taxon>
        <taxon>Ecdysozoa</taxon>
        <taxon>Arthropoda</taxon>
        <taxon>Chelicerata</taxon>
        <taxon>Arachnida</taxon>
        <taxon>Araneae</taxon>
        <taxon>Araneomorphae</taxon>
        <taxon>Entelegynae</taxon>
        <taxon>Araneoidea</taxon>
        <taxon>Araneidae</taxon>
        <taxon>Caerostris</taxon>
    </lineage>
</organism>
<reference evidence="2 3" key="1">
    <citation type="submission" date="2021-06" db="EMBL/GenBank/DDBJ databases">
        <title>Caerostris extrusa draft genome.</title>
        <authorList>
            <person name="Kono N."/>
            <person name="Arakawa K."/>
        </authorList>
    </citation>
    <scope>NUCLEOTIDE SEQUENCE [LARGE SCALE GENOMIC DNA]</scope>
</reference>
<keyword evidence="1" id="KW-0472">Membrane</keyword>
<proteinExistence type="predicted"/>
<dbReference type="Proteomes" id="UP001054945">
    <property type="component" value="Unassembled WGS sequence"/>
</dbReference>
<name>A0AAV4XB81_CAEEX</name>
<feature type="transmembrane region" description="Helical" evidence="1">
    <location>
        <begin position="68"/>
        <end position="88"/>
    </location>
</feature>
<evidence type="ECO:0000313" key="2">
    <source>
        <dbReference type="EMBL" id="GIY92412.1"/>
    </source>
</evidence>